<dbReference type="AlphaFoldDB" id="A0A0F8UCU5"/>
<reference evidence="3 4" key="1">
    <citation type="submission" date="2015-02" db="EMBL/GenBank/DDBJ databases">
        <title>Draft Genome Sequences of Two Closely-Related Aflatoxigenic Aspergillus Species Obtained from the Cote d'Ivoire.</title>
        <authorList>
            <person name="Moore G.G."/>
            <person name="Beltz S.B."/>
            <person name="Mack B.M."/>
        </authorList>
    </citation>
    <scope>NUCLEOTIDE SEQUENCE [LARGE SCALE GENOMIC DNA]</scope>
    <source>
        <strain evidence="3 4">SRRC1468</strain>
    </source>
</reference>
<name>A0A0F8UCU5_9EURO</name>
<evidence type="ECO:0000259" key="2">
    <source>
        <dbReference type="Pfam" id="PF24808"/>
    </source>
</evidence>
<dbReference type="PANTHER" id="PTHR38118:SF2">
    <property type="entry name" value="CDP-ALCOHOL PHOSPHATIDYLTRANSFERASE PROTEIN"/>
    <property type="match status" value="1"/>
</dbReference>
<dbReference type="EMBL" id="JZBS01002742">
    <property type="protein sequence ID" value="KKK17413.1"/>
    <property type="molecule type" value="Genomic_DNA"/>
</dbReference>
<evidence type="ECO:0000313" key="3">
    <source>
        <dbReference type="EMBL" id="KKK17413.1"/>
    </source>
</evidence>
<gene>
    <name evidence="3" type="ORF">ARAM_004791</name>
</gene>
<protein>
    <recommendedName>
        <fullName evidence="2">DUF7707 domain-containing protein</fullName>
    </recommendedName>
</protein>
<dbReference type="PANTHER" id="PTHR38118">
    <property type="entry name" value="ANCHORED CELL WALL PROTEIN 11-RELATED"/>
    <property type="match status" value="1"/>
</dbReference>
<proteinExistence type="predicted"/>
<dbReference type="STRING" id="308745.A0A0F8UCU5"/>
<feature type="domain" description="DUF7707" evidence="2">
    <location>
        <begin position="26"/>
        <end position="129"/>
    </location>
</feature>
<accession>A0A0F8UCU5</accession>
<keyword evidence="1" id="KW-0732">Signal</keyword>
<feature type="chain" id="PRO_5002528737" description="DUF7707 domain-containing protein" evidence="1">
    <location>
        <begin position="20"/>
        <end position="192"/>
    </location>
</feature>
<dbReference type="Proteomes" id="UP000034291">
    <property type="component" value="Unassembled WGS sequence"/>
</dbReference>
<evidence type="ECO:0000256" key="1">
    <source>
        <dbReference type="SAM" id="SignalP"/>
    </source>
</evidence>
<dbReference type="InterPro" id="IPR056124">
    <property type="entry name" value="DUF7707"/>
</dbReference>
<evidence type="ECO:0000313" key="4">
    <source>
        <dbReference type="Proteomes" id="UP000034291"/>
    </source>
</evidence>
<dbReference type="OrthoDB" id="2439692at2759"/>
<sequence>MVLLRPLIAIASMVGVVHSSSDYSYNVNISAIAQSTRDQWCQDQKSSCPLLCFQVQNATGQPTSNTCDDTTLSYSCVCSNGLSPNSSEYSQTIPYYLCTEANSECVAACSDSTCQYNCRADNPCGAQSPTRVNATSSTAATATQSQTTTTTLAPFTGVPEEGRAAQLSTDLAQVYGLTVVVGGFLAGFAALL</sequence>
<dbReference type="Pfam" id="PF24808">
    <property type="entry name" value="DUF7707"/>
    <property type="match status" value="1"/>
</dbReference>
<feature type="signal peptide" evidence="1">
    <location>
        <begin position="1"/>
        <end position="19"/>
    </location>
</feature>
<keyword evidence="4" id="KW-1185">Reference proteome</keyword>
<comment type="caution">
    <text evidence="3">The sequence shown here is derived from an EMBL/GenBank/DDBJ whole genome shotgun (WGS) entry which is preliminary data.</text>
</comment>
<organism evidence="3 4">
    <name type="scientific">Aspergillus rambellii</name>
    <dbReference type="NCBI Taxonomy" id="308745"/>
    <lineage>
        <taxon>Eukaryota</taxon>
        <taxon>Fungi</taxon>
        <taxon>Dikarya</taxon>
        <taxon>Ascomycota</taxon>
        <taxon>Pezizomycotina</taxon>
        <taxon>Eurotiomycetes</taxon>
        <taxon>Eurotiomycetidae</taxon>
        <taxon>Eurotiales</taxon>
        <taxon>Aspergillaceae</taxon>
        <taxon>Aspergillus</taxon>
        <taxon>Aspergillus subgen. Nidulantes</taxon>
    </lineage>
</organism>